<evidence type="ECO:0000313" key="2">
    <source>
        <dbReference type="Proteomes" id="UP000179118"/>
    </source>
</evidence>
<proteinExistence type="predicted"/>
<name>A0A1G2S7W3_9BACT</name>
<dbReference type="Proteomes" id="UP000179118">
    <property type="component" value="Unassembled WGS sequence"/>
</dbReference>
<evidence type="ECO:0008006" key="3">
    <source>
        <dbReference type="Google" id="ProtNLM"/>
    </source>
</evidence>
<sequence>MKSTKTEISWQAKKIHELEEISKKLQFLGYSTDEHQPHMSGERYLMTKDKLVIAGKHSKTNERVIIKVSKHLEGKKEIEMEKRSRDLLKTIAFTKKEIIFPAELYFGEQDGSLVWITSYVPQEKIFVAHTLEEQFFLALRAFEAQEAFHATTFEHLKTIKNTFPVFNAEENIKKFEYFKKKILANNHEKCLSATLSTAEEFLRSNKQTIDRYSRYLVHQDFVPHNFRIKNNEVYMLDCSAVYFSNKYEGWARFLNYMLIHNPELEKLLAKYILENRGDEEYLSLRLMRVLKISELLEYYTRSLEKTTGDLRTLTEARIKFWQQALEMILADKPLPDTIRDEYISKRDALRSPDEKERQKEFAAV</sequence>
<dbReference type="AlphaFoldDB" id="A0A1G2S7W3"/>
<gene>
    <name evidence="1" type="ORF">A3D51_03535</name>
</gene>
<comment type="caution">
    <text evidence="1">The sequence shown here is derived from an EMBL/GenBank/DDBJ whole genome shotgun (WGS) entry which is preliminary data.</text>
</comment>
<reference evidence="1 2" key="1">
    <citation type="journal article" date="2016" name="Nat. Commun.">
        <title>Thousands of microbial genomes shed light on interconnected biogeochemical processes in an aquifer system.</title>
        <authorList>
            <person name="Anantharaman K."/>
            <person name="Brown C.T."/>
            <person name="Hug L.A."/>
            <person name="Sharon I."/>
            <person name="Castelle C.J."/>
            <person name="Probst A.J."/>
            <person name="Thomas B.C."/>
            <person name="Singh A."/>
            <person name="Wilkins M.J."/>
            <person name="Karaoz U."/>
            <person name="Brodie E.L."/>
            <person name="Williams K.H."/>
            <person name="Hubbard S.S."/>
            <person name="Banfield J.F."/>
        </authorList>
    </citation>
    <scope>NUCLEOTIDE SEQUENCE [LARGE SCALE GENOMIC DNA]</scope>
</reference>
<protein>
    <recommendedName>
        <fullName evidence="3">Aminoglycoside phosphotransferase domain-containing protein</fullName>
    </recommendedName>
</protein>
<dbReference type="SUPFAM" id="SSF56112">
    <property type="entry name" value="Protein kinase-like (PK-like)"/>
    <property type="match status" value="1"/>
</dbReference>
<evidence type="ECO:0000313" key="1">
    <source>
        <dbReference type="EMBL" id="OHA80361.1"/>
    </source>
</evidence>
<accession>A0A1G2S7W3</accession>
<dbReference type="EMBL" id="MHUT01000022">
    <property type="protein sequence ID" value="OHA80361.1"/>
    <property type="molecule type" value="Genomic_DNA"/>
</dbReference>
<dbReference type="InterPro" id="IPR011009">
    <property type="entry name" value="Kinase-like_dom_sf"/>
</dbReference>
<organism evidence="1 2">
    <name type="scientific">Candidatus Yonathbacteria bacterium RIFCSPHIGHO2_02_FULL_44_14</name>
    <dbReference type="NCBI Taxonomy" id="1802724"/>
    <lineage>
        <taxon>Bacteria</taxon>
        <taxon>Candidatus Yonathiibacteriota</taxon>
    </lineage>
</organism>